<evidence type="ECO:0000256" key="3">
    <source>
        <dbReference type="ARBA" id="ARBA00022692"/>
    </source>
</evidence>
<sequence length="100" mass="10929">WIGAIRTNDDYGNNGMATFTETAEQLGICLEYSLSFFRTDPWDKIQKIIETVRSSTSKVPVSACSEKCPPGTHKVLQKGKPVCCYDCISCAEGEISNSTG</sequence>
<evidence type="ECO:0000256" key="1">
    <source>
        <dbReference type="ARBA" id="ARBA00004651"/>
    </source>
</evidence>
<keyword evidence="7" id="KW-0472">Membrane</keyword>
<reference evidence="12" key="1">
    <citation type="submission" date="2025-08" db="UniProtKB">
        <authorList>
            <consortium name="Ensembl"/>
        </authorList>
    </citation>
    <scope>IDENTIFICATION</scope>
</reference>
<dbReference type="Proteomes" id="UP000261500">
    <property type="component" value="Unplaced"/>
</dbReference>
<keyword evidence="3" id="KW-0812">Transmembrane</keyword>
<accession>A0A3B3VGF3</accession>
<dbReference type="InterPro" id="IPR011500">
    <property type="entry name" value="GPCR_3_9-Cys_dom"/>
</dbReference>
<dbReference type="Ensembl" id="ENSPLAT00000002349.1">
    <property type="protein sequence ID" value="ENSPLAP00000024845.1"/>
    <property type="gene ID" value="ENSPLAG00000011381.1"/>
</dbReference>
<dbReference type="Gene3D" id="3.40.50.2300">
    <property type="match status" value="1"/>
</dbReference>
<dbReference type="Pfam" id="PF07562">
    <property type="entry name" value="NCD3G"/>
    <property type="match status" value="1"/>
</dbReference>
<dbReference type="STRING" id="48699.ENSPLAP00000024845"/>
<keyword evidence="9" id="KW-0325">Glycoprotein</keyword>
<evidence type="ECO:0000256" key="9">
    <source>
        <dbReference type="ARBA" id="ARBA00023180"/>
    </source>
</evidence>
<proteinExistence type="predicted"/>
<evidence type="ECO:0000256" key="2">
    <source>
        <dbReference type="ARBA" id="ARBA00022475"/>
    </source>
</evidence>
<dbReference type="FunFam" id="2.10.50.30:FF:000004">
    <property type="entry name" value="Taste receptor type 1 member 3-like protein"/>
    <property type="match status" value="1"/>
</dbReference>
<keyword evidence="6" id="KW-0297">G-protein coupled receptor</keyword>
<keyword evidence="4" id="KW-0732">Signal</keyword>
<reference evidence="12" key="2">
    <citation type="submission" date="2025-09" db="UniProtKB">
        <authorList>
            <consortium name="Ensembl"/>
        </authorList>
    </citation>
    <scope>IDENTIFICATION</scope>
</reference>
<dbReference type="PANTHER" id="PTHR24061:SF528">
    <property type="entry name" value="C-FAMILY ODORANT RECEPTOR OLFCD2-RELATED"/>
    <property type="match status" value="1"/>
</dbReference>
<keyword evidence="13" id="KW-1185">Reference proteome</keyword>
<evidence type="ECO:0000313" key="12">
    <source>
        <dbReference type="Ensembl" id="ENSPLAP00000024845.1"/>
    </source>
</evidence>
<keyword evidence="10" id="KW-0807">Transducer</keyword>
<protein>
    <recommendedName>
        <fullName evidence="11">GPCR family 3 nine cysteines domain-containing protein</fullName>
    </recommendedName>
</protein>
<comment type="subcellular location">
    <subcellularLocation>
        <location evidence="1">Cell membrane</location>
        <topology evidence="1">Multi-pass membrane protein</topology>
    </subcellularLocation>
</comment>
<evidence type="ECO:0000256" key="4">
    <source>
        <dbReference type="ARBA" id="ARBA00022729"/>
    </source>
</evidence>
<name>A0A3B3VGF3_9TELE</name>
<keyword evidence="5" id="KW-1133">Transmembrane helix</keyword>
<dbReference type="InterPro" id="IPR000068">
    <property type="entry name" value="GPCR_3_Ca_sens_rcpt-rel"/>
</dbReference>
<evidence type="ECO:0000313" key="13">
    <source>
        <dbReference type="Proteomes" id="UP000261500"/>
    </source>
</evidence>
<dbReference type="GeneTree" id="ENSGT01150000286997"/>
<dbReference type="SUPFAM" id="SSF53822">
    <property type="entry name" value="Periplasmic binding protein-like I"/>
    <property type="match status" value="1"/>
</dbReference>
<dbReference type="InterPro" id="IPR028082">
    <property type="entry name" value="Peripla_BP_I"/>
</dbReference>
<evidence type="ECO:0000256" key="6">
    <source>
        <dbReference type="ARBA" id="ARBA00023040"/>
    </source>
</evidence>
<keyword evidence="8" id="KW-0675">Receptor</keyword>
<feature type="domain" description="GPCR family 3 nine cysteines" evidence="11">
    <location>
        <begin position="59"/>
        <end position="97"/>
    </location>
</feature>
<organism evidence="12 13">
    <name type="scientific">Poecilia latipinna</name>
    <name type="common">sailfin molly</name>
    <dbReference type="NCBI Taxonomy" id="48699"/>
    <lineage>
        <taxon>Eukaryota</taxon>
        <taxon>Metazoa</taxon>
        <taxon>Chordata</taxon>
        <taxon>Craniata</taxon>
        <taxon>Vertebrata</taxon>
        <taxon>Euteleostomi</taxon>
        <taxon>Actinopterygii</taxon>
        <taxon>Neopterygii</taxon>
        <taxon>Teleostei</taxon>
        <taxon>Neoteleostei</taxon>
        <taxon>Acanthomorphata</taxon>
        <taxon>Ovalentaria</taxon>
        <taxon>Atherinomorphae</taxon>
        <taxon>Cyprinodontiformes</taxon>
        <taxon>Poeciliidae</taxon>
        <taxon>Poeciliinae</taxon>
        <taxon>Poecilia</taxon>
    </lineage>
</organism>
<evidence type="ECO:0000256" key="5">
    <source>
        <dbReference type="ARBA" id="ARBA00022989"/>
    </source>
</evidence>
<evidence type="ECO:0000259" key="11">
    <source>
        <dbReference type="Pfam" id="PF07562"/>
    </source>
</evidence>
<keyword evidence="2" id="KW-1003">Cell membrane</keyword>
<evidence type="ECO:0000256" key="7">
    <source>
        <dbReference type="ARBA" id="ARBA00023136"/>
    </source>
</evidence>
<dbReference type="PANTHER" id="PTHR24061">
    <property type="entry name" value="CALCIUM-SENSING RECEPTOR-RELATED"/>
    <property type="match status" value="1"/>
</dbReference>
<evidence type="ECO:0000256" key="10">
    <source>
        <dbReference type="ARBA" id="ARBA00023224"/>
    </source>
</evidence>
<dbReference type="GO" id="GO:0004930">
    <property type="term" value="F:G protein-coupled receptor activity"/>
    <property type="evidence" value="ECO:0007669"/>
    <property type="project" value="UniProtKB-KW"/>
</dbReference>
<evidence type="ECO:0000256" key="8">
    <source>
        <dbReference type="ARBA" id="ARBA00023170"/>
    </source>
</evidence>
<dbReference type="GO" id="GO:0005886">
    <property type="term" value="C:plasma membrane"/>
    <property type="evidence" value="ECO:0007669"/>
    <property type="project" value="UniProtKB-SubCell"/>
</dbReference>
<dbReference type="AlphaFoldDB" id="A0A3B3VGF3"/>